<accession>A0A1A8Z452</accession>
<organism evidence="2 3">
    <name type="scientific">Plasmodium ovale wallikeri</name>
    <dbReference type="NCBI Taxonomy" id="864142"/>
    <lineage>
        <taxon>Eukaryota</taxon>
        <taxon>Sar</taxon>
        <taxon>Alveolata</taxon>
        <taxon>Apicomplexa</taxon>
        <taxon>Aconoidasida</taxon>
        <taxon>Haemosporida</taxon>
        <taxon>Plasmodiidae</taxon>
        <taxon>Plasmodium</taxon>
        <taxon>Plasmodium (Plasmodium)</taxon>
    </lineage>
</organism>
<name>A0A1A8Z452_PLAOA</name>
<dbReference type="EMBL" id="FLRD01000109">
    <property type="protein sequence ID" value="SBT38709.1"/>
    <property type="molecule type" value="Genomic_DNA"/>
</dbReference>
<feature type="compositionally biased region" description="Basic residues" evidence="1">
    <location>
        <begin position="199"/>
        <end position="213"/>
    </location>
</feature>
<dbReference type="Proteomes" id="UP000078555">
    <property type="component" value="Unassembled WGS sequence"/>
</dbReference>
<feature type="compositionally biased region" description="Basic residues" evidence="1">
    <location>
        <begin position="131"/>
        <end position="143"/>
    </location>
</feature>
<reference evidence="3" key="1">
    <citation type="submission" date="2016-05" db="EMBL/GenBank/DDBJ databases">
        <authorList>
            <person name="Naeem R."/>
        </authorList>
    </citation>
    <scope>NUCLEOTIDE SEQUENCE [LARGE SCALE GENOMIC DNA]</scope>
</reference>
<proteinExistence type="predicted"/>
<evidence type="ECO:0000313" key="2">
    <source>
        <dbReference type="EMBL" id="SBT38709.1"/>
    </source>
</evidence>
<evidence type="ECO:0000256" key="1">
    <source>
        <dbReference type="SAM" id="MobiDB-lite"/>
    </source>
</evidence>
<feature type="compositionally biased region" description="Low complexity" evidence="1">
    <location>
        <begin position="182"/>
        <end position="198"/>
    </location>
</feature>
<protein>
    <submittedName>
        <fullName evidence="2">Uncharacterized protein</fullName>
    </submittedName>
</protein>
<dbReference type="AlphaFoldDB" id="A0A1A8Z452"/>
<sequence>MQAKLCVALPTGDKAKCRKLSHIPFSSNSLREHNGKCGNCSSREVSEAAKVNGGRQSGEGERRKAKWRRTMLGRTSVLNSVLLPFEACHKRQTTPLNFPISFHCNFFPHPSAPAELHERATDKLRNIIRKTKQTKQKKAKRQAGRQASKQASKHANKRTNEQTNKRTNEQTKQNKTKHSNRSNRSSRSSRSSRSNRSNRSNRTRARRPLKVNP</sequence>
<keyword evidence="3" id="KW-1185">Reference proteome</keyword>
<feature type="compositionally biased region" description="Basic and acidic residues" evidence="1">
    <location>
        <begin position="158"/>
        <end position="169"/>
    </location>
</feature>
<gene>
    <name evidence="2" type="ORF">POVWA1_038480</name>
</gene>
<evidence type="ECO:0000313" key="3">
    <source>
        <dbReference type="Proteomes" id="UP000078555"/>
    </source>
</evidence>
<feature type="region of interest" description="Disordered" evidence="1">
    <location>
        <begin position="131"/>
        <end position="213"/>
    </location>
</feature>